<evidence type="ECO:0000256" key="2">
    <source>
        <dbReference type="ARBA" id="ARBA00022692"/>
    </source>
</evidence>
<evidence type="ECO:0000256" key="5">
    <source>
        <dbReference type="SAM" id="MobiDB-lite"/>
    </source>
</evidence>
<dbReference type="Gene3D" id="1.20.1070.10">
    <property type="entry name" value="Rhodopsin 7-helix transmembrane proteins"/>
    <property type="match status" value="1"/>
</dbReference>
<keyword evidence="2 6" id="KW-0812">Transmembrane</keyword>
<dbReference type="InterPro" id="IPR017981">
    <property type="entry name" value="GPCR_2-like_7TM"/>
</dbReference>
<feature type="compositionally biased region" description="Polar residues" evidence="5">
    <location>
        <begin position="395"/>
        <end position="413"/>
    </location>
</feature>
<dbReference type="GO" id="GO:0004930">
    <property type="term" value="F:G protein-coupled receptor activity"/>
    <property type="evidence" value="ECO:0007669"/>
    <property type="project" value="InterPro"/>
</dbReference>
<feature type="transmembrane region" description="Helical" evidence="6">
    <location>
        <begin position="20"/>
        <end position="41"/>
    </location>
</feature>
<feature type="compositionally biased region" description="Low complexity" evidence="5">
    <location>
        <begin position="426"/>
        <end position="442"/>
    </location>
</feature>
<dbReference type="Proteomes" id="UP001219355">
    <property type="component" value="Chromosome 2"/>
</dbReference>
<evidence type="ECO:0000256" key="3">
    <source>
        <dbReference type="ARBA" id="ARBA00022989"/>
    </source>
</evidence>
<name>A0AAF0DIL2_9EURO</name>
<feature type="transmembrane region" description="Helical" evidence="6">
    <location>
        <begin position="131"/>
        <end position="155"/>
    </location>
</feature>
<organism evidence="8 9">
    <name type="scientific">Emydomyces testavorans</name>
    <dbReference type="NCBI Taxonomy" id="2070801"/>
    <lineage>
        <taxon>Eukaryota</taxon>
        <taxon>Fungi</taxon>
        <taxon>Dikarya</taxon>
        <taxon>Ascomycota</taxon>
        <taxon>Pezizomycotina</taxon>
        <taxon>Eurotiomycetes</taxon>
        <taxon>Eurotiomycetidae</taxon>
        <taxon>Onygenales</taxon>
        <taxon>Nannizziopsiaceae</taxon>
        <taxon>Emydomyces</taxon>
    </lineage>
</organism>
<dbReference type="PROSITE" id="PS50261">
    <property type="entry name" value="G_PROTEIN_RECEP_F2_4"/>
    <property type="match status" value="1"/>
</dbReference>
<feature type="transmembrane region" description="Helical" evidence="6">
    <location>
        <begin position="50"/>
        <end position="70"/>
    </location>
</feature>
<gene>
    <name evidence="8" type="ORF">PRK78_004306</name>
</gene>
<keyword evidence="9" id="KW-1185">Reference proteome</keyword>
<sequence>MALLVADDQTADFIQKTEVANWIALVVFVANFFVLVSYAVLPAKFTHRHYLSICLIIAIMLMELSFIIPLGAKPQQCYDAITPNDMKSDITCAFTSALILGGGWAVILWSFCRTLSLHVQICWDVVPGKKFFFSTLVFGWGIPAVGLTVALAVSGTSYRFGSICHINHENGLYDFWGPLMAFAAATLVIHLATLAYCIHVYVKSMLDNNPTTDNSSALPSYSGSVRTLTARQTYRRVSRVLQLQWRGVAVVLTILGNVIFFTIIFLSLDNAARRTPENIRKAEPWILCLVIFKGDKNQCVKQAADLGPSESAILAVLILLALSGFWTIIFLGHLSMLTGWINIIKAKIRPNKEFVSMDARKKGTQIRAYEMLRADRRRSLKSPEPLISSIRHSDNSMSTMNFSTYAPDTSPENLNRDARYNSPPMSFSTPRPPSASRAASSLREWDPRSTFAPSRAGRAHKDDNKQENSS</sequence>
<keyword evidence="3 6" id="KW-1133">Transmembrane helix</keyword>
<evidence type="ECO:0000256" key="4">
    <source>
        <dbReference type="ARBA" id="ARBA00023136"/>
    </source>
</evidence>
<accession>A0AAF0DIL2</accession>
<feature type="transmembrane region" description="Helical" evidence="6">
    <location>
        <begin position="90"/>
        <end position="111"/>
    </location>
</feature>
<feature type="transmembrane region" description="Helical" evidence="6">
    <location>
        <begin position="245"/>
        <end position="268"/>
    </location>
</feature>
<evidence type="ECO:0000313" key="9">
    <source>
        <dbReference type="Proteomes" id="UP001219355"/>
    </source>
</evidence>
<dbReference type="Pfam" id="PF00002">
    <property type="entry name" value="7tm_2"/>
    <property type="match status" value="1"/>
</dbReference>
<dbReference type="InterPro" id="IPR053247">
    <property type="entry name" value="GPCR_GPR1/git3-like"/>
</dbReference>
<feature type="transmembrane region" description="Helical" evidence="6">
    <location>
        <begin position="312"/>
        <end position="343"/>
    </location>
</feature>
<dbReference type="GO" id="GO:0007166">
    <property type="term" value="P:cell surface receptor signaling pathway"/>
    <property type="evidence" value="ECO:0007669"/>
    <property type="project" value="InterPro"/>
</dbReference>
<proteinExistence type="predicted"/>
<dbReference type="PANTHER" id="PTHR42058:SF1">
    <property type="entry name" value="G-PROTEIN COUPLED RECEPTORS FAMILY 2 PROFILE 2 DOMAIN-CONTAINING PROTEIN"/>
    <property type="match status" value="1"/>
</dbReference>
<evidence type="ECO:0000313" key="8">
    <source>
        <dbReference type="EMBL" id="WEW58838.1"/>
    </source>
</evidence>
<dbReference type="PANTHER" id="PTHR42058">
    <property type="entry name" value="G_PROTEIN_RECEP_F2_4 DOMAIN-CONTAINING PROTEIN"/>
    <property type="match status" value="1"/>
</dbReference>
<dbReference type="AlphaFoldDB" id="A0AAF0DIL2"/>
<evidence type="ECO:0000256" key="1">
    <source>
        <dbReference type="ARBA" id="ARBA00004141"/>
    </source>
</evidence>
<dbReference type="EMBL" id="CP120628">
    <property type="protein sequence ID" value="WEW58838.1"/>
    <property type="molecule type" value="Genomic_DNA"/>
</dbReference>
<reference evidence="8" key="1">
    <citation type="submission" date="2023-03" db="EMBL/GenBank/DDBJ databases">
        <title>Emydomyces testavorans Genome Sequence.</title>
        <authorList>
            <person name="Hoyer L."/>
        </authorList>
    </citation>
    <scope>NUCLEOTIDE SEQUENCE</scope>
    <source>
        <strain evidence="8">16-2883</strain>
    </source>
</reference>
<feature type="domain" description="G-protein coupled receptors family 2 profile 2" evidence="7">
    <location>
        <begin position="13"/>
        <end position="335"/>
    </location>
</feature>
<feature type="transmembrane region" description="Helical" evidence="6">
    <location>
        <begin position="175"/>
        <end position="198"/>
    </location>
</feature>
<evidence type="ECO:0000259" key="7">
    <source>
        <dbReference type="PROSITE" id="PS50261"/>
    </source>
</evidence>
<comment type="subcellular location">
    <subcellularLocation>
        <location evidence="1">Membrane</location>
        <topology evidence="1">Multi-pass membrane protein</topology>
    </subcellularLocation>
</comment>
<feature type="region of interest" description="Disordered" evidence="5">
    <location>
        <begin position="383"/>
        <end position="470"/>
    </location>
</feature>
<evidence type="ECO:0000256" key="6">
    <source>
        <dbReference type="SAM" id="Phobius"/>
    </source>
</evidence>
<dbReference type="InterPro" id="IPR000832">
    <property type="entry name" value="GPCR_2_secretin-like"/>
</dbReference>
<feature type="compositionally biased region" description="Basic and acidic residues" evidence="5">
    <location>
        <begin position="459"/>
        <end position="470"/>
    </location>
</feature>
<keyword evidence="4 6" id="KW-0472">Membrane</keyword>
<protein>
    <recommendedName>
        <fullName evidence="7">G-protein coupled receptors family 2 profile 2 domain-containing protein</fullName>
    </recommendedName>
</protein>
<dbReference type="GO" id="GO:0016020">
    <property type="term" value="C:membrane"/>
    <property type="evidence" value="ECO:0007669"/>
    <property type="project" value="UniProtKB-SubCell"/>
</dbReference>